<keyword evidence="8" id="KW-1015">Disulfide bond</keyword>
<keyword evidence="10" id="KW-0325">Glycoprotein</keyword>
<gene>
    <name evidence="13" type="ORF">GOODEAATRI_030923</name>
</gene>
<keyword evidence="14" id="KW-1185">Reference proteome</keyword>
<protein>
    <recommendedName>
        <fullName evidence="11">Scavenger receptor class B member 1</fullName>
    </recommendedName>
    <alternativeName>
        <fullName evidence="12">SR-BI</fullName>
    </alternativeName>
</protein>
<keyword evidence="7" id="KW-0472">Membrane</keyword>
<keyword evidence="9" id="KW-0675">Receptor</keyword>
<evidence type="ECO:0000256" key="7">
    <source>
        <dbReference type="ARBA" id="ARBA00023136"/>
    </source>
</evidence>
<keyword evidence="6" id="KW-1133">Transmembrane helix</keyword>
<evidence type="ECO:0000313" key="13">
    <source>
        <dbReference type="EMBL" id="MEQ2186667.1"/>
    </source>
</evidence>
<evidence type="ECO:0000313" key="14">
    <source>
        <dbReference type="Proteomes" id="UP001476798"/>
    </source>
</evidence>
<dbReference type="EMBL" id="JAHRIO010085020">
    <property type="protein sequence ID" value="MEQ2186667.1"/>
    <property type="molecule type" value="Genomic_DNA"/>
</dbReference>
<dbReference type="InterPro" id="IPR002159">
    <property type="entry name" value="CD36_fam"/>
</dbReference>
<dbReference type="PANTHER" id="PTHR11923">
    <property type="entry name" value="SCAVENGER RECEPTOR CLASS B TYPE-1 SR-B1"/>
    <property type="match status" value="1"/>
</dbReference>
<evidence type="ECO:0000256" key="9">
    <source>
        <dbReference type="ARBA" id="ARBA00023170"/>
    </source>
</evidence>
<organism evidence="13 14">
    <name type="scientific">Goodea atripinnis</name>
    <dbReference type="NCBI Taxonomy" id="208336"/>
    <lineage>
        <taxon>Eukaryota</taxon>
        <taxon>Metazoa</taxon>
        <taxon>Chordata</taxon>
        <taxon>Craniata</taxon>
        <taxon>Vertebrata</taxon>
        <taxon>Euteleostomi</taxon>
        <taxon>Actinopterygii</taxon>
        <taxon>Neopterygii</taxon>
        <taxon>Teleostei</taxon>
        <taxon>Neoteleostei</taxon>
        <taxon>Acanthomorphata</taxon>
        <taxon>Ovalentaria</taxon>
        <taxon>Atherinomorphae</taxon>
        <taxon>Cyprinodontiformes</taxon>
        <taxon>Goodeidae</taxon>
        <taxon>Goodea</taxon>
    </lineage>
</organism>
<keyword evidence="4" id="KW-1003">Cell membrane</keyword>
<evidence type="ECO:0000256" key="5">
    <source>
        <dbReference type="ARBA" id="ARBA00022692"/>
    </source>
</evidence>
<comment type="similarity">
    <text evidence="3">Belongs to the CD36 family.</text>
</comment>
<comment type="caution">
    <text evidence="13">The sequence shown here is derived from an EMBL/GenBank/DDBJ whole genome shotgun (WGS) entry which is preliminary data.</text>
</comment>
<evidence type="ECO:0000256" key="8">
    <source>
        <dbReference type="ARBA" id="ARBA00023157"/>
    </source>
</evidence>
<dbReference type="Proteomes" id="UP001476798">
    <property type="component" value="Unassembled WGS sequence"/>
</dbReference>
<evidence type="ECO:0000256" key="6">
    <source>
        <dbReference type="ARBA" id="ARBA00022989"/>
    </source>
</evidence>
<reference evidence="13 14" key="1">
    <citation type="submission" date="2021-06" db="EMBL/GenBank/DDBJ databases">
        <authorList>
            <person name="Palmer J.M."/>
        </authorList>
    </citation>
    <scope>NUCLEOTIDE SEQUENCE [LARGE SCALE GENOMIC DNA]</scope>
    <source>
        <strain evidence="13 14">GA_2019</strain>
        <tissue evidence="13">Muscle</tissue>
    </source>
</reference>
<keyword evidence="5" id="KW-0812">Transmembrane</keyword>
<evidence type="ECO:0000256" key="3">
    <source>
        <dbReference type="ARBA" id="ARBA00010532"/>
    </source>
</evidence>
<sequence length="179" mass="19951">MLEDLPFALRLFISAAFKTFNEGPFLTKTVGELMWGYDSKLVEFLNKYLPGMLPSSGKSLELVYQRPGEMNGIPLYRYVAPKTMFANGTDYAPNEGFCPCRQSGLLNVSSCRHSKNIHSIVLHYKGHLFVLSLPLAFLNGLPAVGTSFRVLFVCSTCSNPNFFLILLSFNNNSIGYSND</sequence>
<name>A0ABV0PTV7_9TELE</name>
<evidence type="ECO:0000256" key="1">
    <source>
        <dbReference type="ARBA" id="ARBA00004189"/>
    </source>
</evidence>
<evidence type="ECO:0000256" key="10">
    <source>
        <dbReference type="ARBA" id="ARBA00023180"/>
    </source>
</evidence>
<evidence type="ECO:0000256" key="12">
    <source>
        <dbReference type="ARBA" id="ARBA00042244"/>
    </source>
</evidence>
<dbReference type="Pfam" id="PF01130">
    <property type="entry name" value="CD36"/>
    <property type="match status" value="2"/>
</dbReference>
<evidence type="ECO:0000256" key="11">
    <source>
        <dbReference type="ARBA" id="ARBA00040821"/>
    </source>
</evidence>
<evidence type="ECO:0000256" key="2">
    <source>
        <dbReference type="ARBA" id="ARBA00004651"/>
    </source>
</evidence>
<comment type="subcellular location">
    <subcellularLocation>
        <location evidence="2">Cell membrane</location>
        <topology evidence="2">Multi-pass membrane protein</topology>
    </subcellularLocation>
    <subcellularLocation>
        <location evidence="1">Membrane</location>
        <location evidence="1">Caveola</location>
        <topology evidence="1">Multi-pass membrane protein</topology>
    </subcellularLocation>
</comment>
<dbReference type="PANTHER" id="PTHR11923:SF110">
    <property type="entry name" value="SCAVENGER RECEPTOR CLASS B MEMBER 1"/>
    <property type="match status" value="1"/>
</dbReference>
<evidence type="ECO:0000256" key="4">
    <source>
        <dbReference type="ARBA" id="ARBA00022475"/>
    </source>
</evidence>
<accession>A0ABV0PTV7</accession>
<proteinExistence type="inferred from homology"/>